<proteinExistence type="predicted"/>
<name>A0A3D8R098_9EURO</name>
<organism evidence="1 2">
    <name type="scientific">Aspergillus mulundensis</name>
    <dbReference type="NCBI Taxonomy" id="1810919"/>
    <lineage>
        <taxon>Eukaryota</taxon>
        <taxon>Fungi</taxon>
        <taxon>Dikarya</taxon>
        <taxon>Ascomycota</taxon>
        <taxon>Pezizomycotina</taxon>
        <taxon>Eurotiomycetes</taxon>
        <taxon>Eurotiomycetidae</taxon>
        <taxon>Eurotiales</taxon>
        <taxon>Aspergillaceae</taxon>
        <taxon>Aspergillus</taxon>
        <taxon>Aspergillus subgen. Nidulantes</taxon>
    </lineage>
</organism>
<keyword evidence="2" id="KW-1185">Reference proteome</keyword>
<dbReference type="OrthoDB" id="2980193at2759"/>
<evidence type="ECO:0000313" key="1">
    <source>
        <dbReference type="EMBL" id="RDW67466.1"/>
    </source>
</evidence>
<dbReference type="EMBL" id="PVWQ01000012">
    <property type="protein sequence ID" value="RDW67466.1"/>
    <property type="molecule type" value="Genomic_DNA"/>
</dbReference>
<dbReference type="SUPFAM" id="SSF48403">
    <property type="entry name" value="Ankyrin repeat"/>
    <property type="match status" value="1"/>
</dbReference>
<dbReference type="RefSeq" id="XP_026600434.1">
    <property type="nucleotide sequence ID" value="XM_026751348.1"/>
</dbReference>
<protein>
    <recommendedName>
        <fullName evidence="3">Ankyrin repeat protein</fullName>
    </recommendedName>
</protein>
<dbReference type="GeneID" id="38119702"/>
<dbReference type="AlphaFoldDB" id="A0A3D8R098"/>
<dbReference type="InterPro" id="IPR036770">
    <property type="entry name" value="Ankyrin_rpt-contain_sf"/>
</dbReference>
<dbReference type="Gene3D" id="1.25.40.20">
    <property type="entry name" value="Ankyrin repeat-containing domain"/>
    <property type="match status" value="1"/>
</dbReference>
<dbReference type="STRING" id="1810919.A0A3D8R098"/>
<gene>
    <name evidence="1" type="ORF">DSM5745_09332</name>
</gene>
<accession>A0A3D8R098</accession>
<comment type="caution">
    <text evidence="1">The sequence shown here is derived from an EMBL/GenBank/DDBJ whole genome shotgun (WGS) entry which is preliminary data.</text>
</comment>
<evidence type="ECO:0008006" key="3">
    <source>
        <dbReference type="Google" id="ProtNLM"/>
    </source>
</evidence>
<dbReference type="Proteomes" id="UP000256690">
    <property type="component" value="Unassembled WGS sequence"/>
</dbReference>
<reference evidence="1 2" key="1">
    <citation type="journal article" date="2018" name="IMA Fungus">
        <title>IMA Genome-F 9: Draft genome sequence of Annulohypoxylon stygium, Aspergillus mulundensis, Berkeleyomyces basicola (syn. Thielaviopsis basicola), Ceratocystis smalleyi, two Cercospora beticola strains, Coleophoma cylindrospora, Fusarium fracticaudum, Phialophora cf. hyalina, and Morchella septimelata.</title>
        <authorList>
            <person name="Wingfield B.D."/>
            <person name="Bills G.F."/>
            <person name="Dong Y."/>
            <person name="Huang W."/>
            <person name="Nel W.J."/>
            <person name="Swalarsk-Parry B.S."/>
            <person name="Vaghefi N."/>
            <person name="Wilken P.M."/>
            <person name="An Z."/>
            <person name="de Beer Z.W."/>
            <person name="De Vos L."/>
            <person name="Chen L."/>
            <person name="Duong T.A."/>
            <person name="Gao Y."/>
            <person name="Hammerbacher A."/>
            <person name="Kikkert J.R."/>
            <person name="Li Y."/>
            <person name="Li H."/>
            <person name="Li K."/>
            <person name="Li Q."/>
            <person name="Liu X."/>
            <person name="Ma X."/>
            <person name="Naidoo K."/>
            <person name="Pethybridge S.J."/>
            <person name="Sun J."/>
            <person name="Steenkamp E.T."/>
            <person name="van der Nest M.A."/>
            <person name="van Wyk S."/>
            <person name="Wingfield M.J."/>
            <person name="Xiong C."/>
            <person name="Yue Q."/>
            <person name="Zhang X."/>
        </authorList>
    </citation>
    <scope>NUCLEOTIDE SEQUENCE [LARGE SCALE GENOMIC DNA]</scope>
    <source>
        <strain evidence="1 2">DSM 5745</strain>
    </source>
</reference>
<sequence>MTIPRFAQQETPTLRERYPGALLAIFRQFWSPIKAAIGINSADNLCLLLAAGANPNGIGRSETADYSVRFMRGRDYEDNFNGLGICHTLLHIACLPIHAFQIDAQNPKVAVRIHCARTLDYYYKHPRLPVPSFLRSKRALQTAPQGPDSLTWPQQQAQLATIRVLIQAQAQAQTDTGFNLDVKAQDVDGNTALHYLAGTLNMSQETIDLLREMDGGEEVWREARNYWGLTPSRLCGK</sequence>
<evidence type="ECO:0000313" key="2">
    <source>
        <dbReference type="Proteomes" id="UP000256690"/>
    </source>
</evidence>